<protein>
    <submittedName>
        <fullName evidence="3">Phage capsid family protein</fullName>
    </submittedName>
</protein>
<dbReference type="SUPFAM" id="SSF56563">
    <property type="entry name" value="Major capsid protein gp5"/>
    <property type="match status" value="1"/>
</dbReference>
<accession>A0A3E2N2T9</accession>
<dbReference type="Gene3D" id="3.30.2320.10">
    <property type="entry name" value="hypothetical protein PF0899 domain"/>
    <property type="match status" value="1"/>
</dbReference>
<evidence type="ECO:0000313" key="4">
    <source>
        <dbReference type="Proteomes" id="UP000257451"/>
    </source>
</evidence>
<comment type="caution">
    <text evidence="3">The sequence shown here is derived from an EMBL/GenBank/DDBJ whole genome shotgun (WGS) entry which is preliminary data.</text>
</comment>
<sequence>MSTTNSGLDQAFKPESYGRLVDTVIETASTAFNPAVATVLDISSESIRIPLLTSDVDSGWYDELDSITADDPTTDELVVTPKGVKAYTLVSNESVADTQPAIANLIGNSIGRSIAKKIDAAFFSLSAVSKGPQLPMGVTSYSYVDIAVASATFDHVKDGIKLAKDNGAEPTAVIINPSVELTWRKIKTATGYTSYLVQDMPLATEQRAAGYAGFTISGVPVFVNRSVDALTAAWIVDSSQVFTVRRLGTQIVTDKSAAFQQDGTAVRGVARVDFGVTNPAGVIRLYDAE</sequence>
<dbReference type="RefSeq" id="WP_117431411.1">
    <property type="nucleotide sequence ID" value="NZ_PEDF01000013.1"/>
</dbReference>
<dbReference type="Pfam" id="PF05065">
    <property type="entry name" value="Phage_capsid"/>
    <property type="match status" value="1"/>
</dbReference>
<evidence type="ECO:0000313" key="3">
    <source>
        <dbReference type="EMBL" id="RFZ47672.1"/>
    </source>
</evidence>
<comment type="subcellular location">
    <subcellularLocation>
        <location evidence="1">Virion</location>
    </subcellularLocation>
</comment>
<dbReference type="Gene3D" id="3.30.2400.10">
    <property type="entry name" value="Major capsid protein gp5"/>
    <property type="match status" value="1"/>
</dbReference>
<proteinExistence type="predicted"/>
<reference evidence="3 4" key="1">
    <citation type="journal article" date="2018" name="Sci. Rep.">
        <title>Extensive genomic diversity among Mycobacterium marinum strains revealed by whole genome sequencing.</title>
        <authorList>
            <person name="Das S."/>
            <person name="Pettersson B.M."/>
            <person name="Behra P.R."/>
            <person name="Mallick A."/>
            <person name="Cheramie M."/>
            <person name="Ramesh M."/>
            <person name="Shirreff L."/>
            <person name="DuCote T."/>
            <person name="Dasgupta S."/>
            <person name="Ennis D.G."/>
            <person name="Kirsebom L.A."/>
        </authorList>
    </citation>
    <scope>NUCLEOTIDE SEQUENCE [LARGE SCALE GENOMIC DNA]</scope>
    <source>
        <strain evidence="3 4">Davis1</strain>
    </source>
</reference>
<dbReference type="EMBL" id="PEDF01000013">
    <property type="protein sequence ID" value="RFZ47672.1"/>
    <property type="molecule type" value="Genomic_DNA"/>
</dbReference>
<dbReference type="InterPro" id="IPR054612">
    <property type="entry name" value="Phage_capsid-like_C"/>
</dbReference>
<dbReference type="AlphaFoldDB" id="A0A3E2N2T9"/>
<dbReference type="NCBIfam" id="TIGR01554">
    <property type="entry name" value="major_cap_HK97"/>
    <property type="match status" value="1"/>
</dbReference>
<organism evidence="3 4">
    <name type="scientific">Mycobacterium marinum</name>
    <dbReference type="NCBI Taxonomy" id="1781"/>
    <lineage>
        <taxon>Bacteria</taxon>
        <taxon>Bacillati</taxon>
        <taxon>Actinomycetota</taxon>
        <taxon>Actinomycetes</taxon>
        <taxon>Mycobacteriales</taxon>
        <taxon>Mycobacteriaceae</taxon>
        <taxon>Mycobacterium</taxon>
        <taxon>Mycobacterium ulcerans group</taxon>
    </lineage>
</organism>
<dbReference type="Proteomes" id="UP000257451">
    <property type="component" value="Unassembled WGS sequence"/>
</dbReference>
<evidence type="ECO:0000256" key="1">
    <source>
        <dbReference type="ARBA" id="ARBA00004328"/>
    </source>
</evidence>
<name>A0A3E2N2T9_MYCMR</name>
<dbReference type="InterPro" id="IPR024455">
    <property type="entry name" value="Phage_capsid"/>
</dbReference>
<feature type="domain" description="Phage capsid-like C-terminal" evidence="2">
    <location>
        <begin position="36"/>
        <end position="284"/>
    </location>
</feature>
<gene>
    <name evidence="3" type="ORF">DAVIS_00387</name>
</gene>
<evidence type="ECO:0000259" key="2">
    <source>
        <dbReference type="Pfam" id="PF05065"/>
    </source>
</evidence>